<evidence type="ECO:0000256" key="3">
    <source>
        <dbReference type="ARBA" id="ARBA00022989"/>
    </source>
</evidence>
<feature type="transmembrane region" description="Helical" evidence="5">
    <location>
        <begin position="46"/>
        <end position="67"/>
    </location>
</feature>
<dbReference type="Pfam" id="PF04932">
    <property type="entry name" value="Wzy_C"/>
    <property type="match status" value="1"/>
</dbReference>
<dbReference type="AlphaFoldDB" id="A0AB37UAS0"/>
<dbReference type="GO" id="GO:0016874">
    <property type="term" value="F:ligase activity"/>
    <property type="evidence" value="ECO:0007669"/>
    <property type="project" value="UniProtKB-KW"/>
</dbReference>
<feature type="transmembrane region" description="Helical" evidence="5">
    <location>
        <begin position="311"/>
        <end position="331"/>
    </location>
</feature>
<feature type="transmembrane region" description="Helical" evidence="5">
    <location>
        <begin position="175"/>
        <end position="190"/>
    </location>
</feature>
<feature type="transmembrane region" description="Helical" evidence="5">
    <location>
        <begin position="196"/>
        <end position="213"/>
    </location>
</feature>
<gene>
    <name evidence="7" type="primary">hfsI</name>
    <name evidence="7" type="ORF">DSM107010_64330</name>
</gene>
<protein>
    <submittedName>
        <fullName evidence="7">Ligase</fullName>
    </submittedName>
</protein>
<feature type="transmembrane region" description="Helical" evidence="5">
    <location>
        <begin position="374"/>
        <end position="392"/>
    </location>
</feature>
<keyword evidence="2 5" id="KW-0812">Transmembrane</keyword>
<accession>A0AB37UAS0</accession>
<evidence type="ECO:0000256" key="1">
    <source>
        <dbReference type="ARBA" id="ARBA00004141"/>
    </source>
</evidence>
<keyword evidence="3 5" id="KW-1133">Transmembrane helix</keyword>
<feature type="transmembrane region" description="Helical" evidence="5">
    <location>
        <begin position="147"/>
        <end position="168"/>
    </location>
</feature>
<feature type="transmembrane region" description="Helical" evidence="5">
    <location>
        <begin position="105"/>
        <end position="127"/>
    </location>
</feature>
<name>A0AB37UAS0_9CYAN</name>
<evidence type="ECO:0000259" key="6">
    <source>
        <dbReference type="Pfam" id="PF04932"/>
    </source>
</evidence>
<dbReference type="InterPro" id="IPR051533">
    <property type="entry name" value="WaaL-like"/>
</dbReference>
<feature type="transmembrane region" description="Helical" evidence="5">
    <location>
        <begin position="79"/>
        <end position="98"/>
    </location>
</feature>
<organism evidence="7 8">
    <name type="scientific">Chroococcidiopsis cubana SAG 39.79</name>
    <dbReference type="NCBI Taxonomy" id="388085"/>
    <lineage>
        <taxon>Bacteria</taxon>
        <taxon>Bacillati</taxon>
        <taxon>Cyanobacteriota</taxon>
        <taxon>Cyanophyceae</taxon>
        <taxon>Chroococcidiopsidales</taxon>
        <taxon>Chroococcidiopsidaceae</taxon>
        <taxon>Chroococcidiopsis</taxon>
    </lineage>
</organism>
<proteinExistence type="predicted"/>
<sequence>MSYFIAPTNPFYLIVQVTAYSIQLVTIFLIVVRWKKILSFVIQEKPLWILVGLALASAIWSVMPFMVTLSHDHGPGTGVIPFMRVTLFGIYFAACYGLKEQMRLLTWTFGVAVILSIVVALVLPHYGVTGSMALEEDVRHVGAWRGLYAHKNIFGIIMVMSAIVFRLVDISYKRWIVWVGFSLSVALIILSTSKTALILLLTFVALLPLYKALRWNYSLAIPFFIVAILVGGSMTAWLVDNAETILGILGRDISLTGRTNIWTSVLNKIWERPWLGYGYHVFWLSVIDGNIEVWSPSINIFLKLPHAHNGFLDLSLDIGLLGLFLFVVSYVKVSFHAIEYLRLNNSSEGIMPLAYLLFLLQFNLSEPSLMREDIYWLLYVSLTLSLQNFLNLKKSNNFSQQKVRIEGLVSTS</sequence>
<dbReference type="InterPro" id="IPR007016">
    <property type="entry name" value="O-antigen_ligase-rel_domated"/>
</dbReference>
<comment type="caution">
    <text evidence="7">The sequence shown here is derived from an EMBL/GenBank/DDBJ whole genome shotgun (WGS) entry which is preliminary data.</text>
</comment>
<evidence type="ECO:0000313" key="7">
    <source>
        <dbReference type="EMBL" id="RUT01929.1"/>
    </source>
</evidence>
<keyword evidence="8" id="KW-1185">Reference proteome</keyword>
<dbReference type="PANTHER" id="PTHR37422">
    <property type="entry name" value="TEICHURONIC ACID BIOSYNTHESIS PROTEIN TUAE"/>
    <property type="match status" value="1"/>
</dbReference>
<feature type="transmembrane region" description="Helical" evidence="5">
    <location>
        <begin position="12"/>
        <end position="34"/>
    </location>
</feature>
<feature type="transmembrane region" description="Helical" evidence="5">
    <location>
        <begin position="220"/>
        <end position="239"/>
    </location>
</feature>
<dbReference type="GO" id="GO:0016020">
    <property type="term" value="C:membrane"/>
    <property type="evidence" value="ECO:0007669"/>
    <property type="project" value="UniProtKB-SubCell"/>
</dbReference>
<dbReference type="EMBL" id="RSCK01000119">
    <property type="protein sequence ID" value="RUT01929.1"/>
    <property type="molecule type" value="Genomic_DNA"/>
</dbReference>
<evidence type="ECO:0000256" key="4">
    <source>
        <dbReference type="ARBA" id="ARBA00023136"/>
    </source>
</evidence>
<comment type="subcellular location">
    <subcellularLocation>
        <location evidence="1">Membrane</location>
        <topology evidence="1">Multi-pass membrane protein</topology>
    </subcellularLocation>
</comment>
<evidence type="ECO:0000256" key="2">
    <source>
        <dbReference type="ARBA" id="ARBA00022692"/>
    </source>
</evidence>
<evidence type="ECO:0000256" key="5">
    <source>
        <dbReference type="SAM" id="Phobius"/>
    </source>
</evidence>
<dbReference type="PANTHER" id="PTHR37422:SF17">
    <property type="entry name" value="O-ANTIGEN LIGASE"/>
    <property type="match status" value="1"/>
</dbReference>
<dbReference type="Proteomes" id="UP000282574">
    <property type="component" value="Unassembled WGS sequence"/>
</dbReference>
<keyword evidence="7" id="KW-0436">Ligase</keyword>
<feature type="transmembrane region" description="Helical" evidence="5">
    <location>
        <begin position="343"/>
        <end position="362"/>
    </location>
</feature>
<feature type="domain" description="O-antigen ligase-related" evidence="6">
    <location>
        <begin position="181"/>
        <end position="327"/>
    </location>
</feature>
<keyword evidence="4 5" id="KW-0472">Membrane</keyword>
<reference evidence="7 8" key="1">
    <citation type="journal article" date="2019" name="Genome Biol. Evol.">
        <title>Day and night: Metabolic profiles and evolutionary relationships of six axenic non-marine cyanobacteria.</title>
        <authorList>
            <person name="Will S.E."/>
            <person name="Henke P."/>
            <person name="Boedeker C."/>
            <person name="Huang S."/>
            <person name="Brinkmann H."/>
            <person name="Rohde M."/>
            <person name="Jarek M."/>
            <person name="Friedl T."/>
            <person name="Seufert S."/>
            <person name="Schumacher M."/>
            <person name="Overmann J."/>
            <person name="Neumann-Schaal M."/>
            <person name="Petersen J."/>
        </authorList>
    </citation>
    <scope>NUCLEOTIDE SEQUENCE [LARGE SCALE GENOMIC DNA]</scope>
    <source>
        <strain evidence="7 8">SAG 39.79</strain>
    </source>
</reference>
<evidence type="ECO:0000313" key="8">
    <source>
        <dbReference type="Proteomes" id="UP000282574"/>
    </source>
</evidence>